<feature type="transmembrane region" description="Helical" evidence="1">
    <location>
        <begin position="112"/>
        <end position="130"/>
    </location>
</feature>
<keyword evidence="2" id="KW-0808">Transferase</keyword>
<keyword evidence="3" id="KW-1185">Reference proteome</keyword>
<keyword evidence="2" id="KW-0489">Methyltransferase</keyword>
<dbReference type="EMBL" id="JACGWT010000003">
    <property type="protein sequence ID" value="MBA8794368.1"/>
    <property type="molecule type" value="Genomic_DNA"/>
</dbReference>
<feature type="transmembrane region" description="Helical" evidence="1">
    <location>
        <begin position="86"/>
        <end position="105"/>
    </location>
</feature>
<dbReference type="GO" id="GO:0004190">
    <property type="term" value="F:aspartic-type endopeptidase activity"/>
    <property type="evidence" value="ECO:0007669"/>
    <property type="project" value="UniProtKB-EC"/>
</dbReference>
<dbReference type="RefSeq" id="WP_182559959.1">
    <property type="nucleotide sequence ID" value="NZ_JACGWT010000003.1"/>
</dbReference>
<keyword evidence="2" id="KW-0378">Hydrolase</keyword>
<evidence type="ECO:0000256" key="1">
    <source>
        <dbReference type="SAM" id="Phobius"/>
    </source>
</evidence>
<evidence type="ECO:0000313" key="2">
    <source>
        <dbReference type="EMBL" id="MBA8794368.1"/>
    </source>
</evidence>
<comment type="caution">
    <text evidence="2">The sequence shown here is derived from an EMBL/GenBank/DDBJ whole genome shotgun (WGS) entry which is preliminary data.</text>
</comment>
<name>A0A7W3P5X7_9ACTN</name>
<sequence>MSPTGAAPGVLLAAVTVVALVVLLLLLGAPAVLRRLPEVEPGSPGHDPAKPPYRGLGTRRRRTWWAVAGGVAAVLVTLTADPPQWPAWTVLATGGVLLAGIDAASTWVPWRLTWSTGIAVAAGGLLGLALGSGADAWWRLCAGAGIGFGWYLLIHLLSRRRIGVGDVWLAALVSGPAAATGWLALYLCLLLGAVVGGLHGAVLLARGHRGPFAYGPSIVAGAFLALPVSALVGG</sequence>
<proteinExistence type="predicted"/>
<accession>A0A7W3P5X7</accession>
<dbReference type="GO" id="GO:0008168">
    <property type="term" value="F:methyltransferase activity"/>
    <property type="evidence" value="ECO:0007669"/>
    <property type="project" value="UniProtKB-KW"/>
</dbReference>
<gene>
    <name evidence="2" type="ORF">FHX74_001987</name>
</gene>
<feature type="transmembrane region" description="Helical" evidence="1">
    <location>
        <begin position="184"/>
        <end position="205"/>
    </location>
</feature>
<dbReference type="EC" id="3.4.23.43" evidence="2"/>
<protein>
    <submittedName>
        <fullName evidence="2">Leader peptidase (Prepilin peptidase)/N-methyltransferase</fullName>
        <ecNumber evidence="2">2.1.1.-</ecNumber>
        <ecNumber evidence="2">3.4.23.43</ecNumber>
    </submittedName>
</protein>
<reference evidence="2 3" key="1">
    <citation type="submission" date="2020-07" db="EMBL/GenBank/DDBJ databases">
        <title>Sequencing the genomes of 1000 actinobacteria strains.</title>
        <authorList>
            <person name="Klenk H.-P."/>
        </authorList>
    </citation>
    <scope>NUCLEOTIDE SEQUENCE [LARGE SCALE GENOMIC DNA]</scope>
    <source>
        <strain evidence="2 3">DSM 100723</strain>
    </source>
</reference>
<keyword evidence="1" id="KW-0472">Membrane</keyword>
<feature type="transmembrane region" description="Helical" evidence="1">
    <location>
        <begin position="6"/>
        <end position="27"/>
    </location>
</feature>
<organism evidence="2 3">
    <name type="scientific">Microlunatus kandeliicorticis</name>
    <dbReference type="NCBI Taxonomy" id="1759536"/>
    <lineage>
        <taxon>Bacteria</taxon>
        <taxon>Bacillati</taxon>
        <taxon>Actinomycetota</taxon>
        <taxon>Actinomycetes</taxon>
        <taxon>Propionibacteriales</taxon>
        <taxon>Propionibacteriaceae</taxon>
        <taxon>Microlunatus</taxon>
    </lineage>
</organism>
<dbReference type="Proteomes" id="UP000523079">
    <property type="component" value="Unassembled WGS sequence"/>
</dbReference>
<dbReference type="EC" id="2.1.1.-" evidence="2"/>
<feature type="transmembrane region" description="Helical" evidence="1">
    <location>
        <begin position="136"/>
        <end position="154"/>
    </location>
</feature>
<keyword evidence="1" id="KW-0812">Transmembrane</keyword>
<feature type="transmembrane region" description="Helical" evidence="1">
    <location>
        <begin position="212"/>
        <end position="232"/>
    </location>
</feature>
<dbReference type="AlphaFoldDB" id="A0A7W3P5X7"/>
<keyword evidence="1" id="KW-1133">Transmembrane helix</keyword>
<feature type="transmembrane region" description="Helical" evidence="1">
    <location>
        <begin position="63"/>
        <end position="80"/>
    </location>
</feature>
<dbReference type="GO" id="GO:0032259">
    <property type="term" value="P:methylation"/>
    <property type="evidence" value="ECO:0007669"/>
    <property type="project" value="UniProtKB-KW"/>
</dbReference>
<evidence type="ECO:0000313" key="3">
    <source>
        <dbReference type="Proteomes" id="UP000523079"/>
    </source>
</evidence>